<dbReference type="InterPro" id="IPR038351">
    <property type="entry name" value="MCD_N_sf"/>
</dbReference>
<dbReference type="Proteomes" id="UP000192247">
    <property type="component" value="Unassembled WGS sequence"/>
</dbReference>
<protein>
    <submittedName>
        <fullName evidence="3">Malonyl-CoA decarboxylase</fullName>
    </submittedName>
</protein>
<proteinExistence type="predicted"/>
<accession>A0A1V9XJ64</accession>
<dbReference type="Gene3D" id="3.40.630.150">
    <property type="entry name" value="Malonyl-CoA decarboxylase, catalytic domain"/>
    <property type="match status" value="1"/>
</dbReference>
<name>A0A1V9XJ64_9ACAR</name>
<dbReference type="PANTHER" id="PTHR28641">
    <property type="match status" value="1"/>
</dbReference>
<dbReference type="InterPro" id="IPR038917">
    <property type="entry name" value="Malonyl_CoA_deC"/>
</dbReference>
<feature type="domain" description="Malonyl-CoA decarboxylase C-terminal" evidence="1">
    <location>
        <begin position="195"/>
        <end position="475"/>
    </location>
</feature>
<organism evidence="3 4">
    <name type="scientific">Tropilaelaps mercedesae</name>
    <dbReference type="NCBI Taxonomy" id="418985"/>
    <lineage>
        <taxon>Eukaryota</taxon>
        <taxon>Metazoa</taxon>
        <taxon>Ecdysozoa</taxon>
        <taxon>Arthropoda</taxon>
        <taxon>Chelicerata</taxon>
        <taxon>Arachnida</taxon>
        <taxon>Acari</taxon>
        <taxon>Parasitiformes</taxon>
        <taxon>Mesostigmata</taxon>
        <taxon>Gamasina</taxon>
        <taxon>Dermanyssoidea</taxon>
        <taxon>Laelapidae</taxon>
        <taxon>Tropilaelaps</taxon>
    </lineage>
</organism>
<dbReference type="InterPro" id="IPR035372">
    <property type="entry name" value="MCD_N"/>
</dbReference>
<dbReference type="GO" id="GO:2001294">
    <property type="term" value="P:malonyl-CoA catabolic process"/>
    <property type="evidence" value="ECO:0007669"/>
    <property type="project" value="TreeGrafter"/>
</dbReference>
<dbReference type="FunFam" id="3.40.630.150:FF:000001">
    <property type="entry name" value="Malonyl-CoA decarboxylase, mitochondrial"/>
    <property type="match status" value="1"/>
</dbReference>
<evidence type="ECO:0000259" key="1">
    <source>
        <dbReference type="Pfam" id="PF05292"/>
    </source>
</evidence>
<dbReference type="AlphaFoldDB" id="A0A1V9XJ64"/>
<reference evidence="3 4" key="1">
    <citation type="journal article" date="2017" name="Gigascience">
        <title>Draft genome of the honey bee ectoparasitic mite, Tropilaelaps mercedesae, is shaped by the parasitic life history.</title>
        <authorList>
            <person name="Dong X."/>
            <person name="Armstrong S.D."/>
            <person name="Xia D."/>
            <person name="Makepeace B.L."/>
            <person name="Darby A.C."/>
            <person name="Kadowaki T."/>
        </authorList>
    </citation>
    <scope>NUCLEOTIDE SEQUENCE [LARGE SCALE GENOMIC DNA]</scope>
    <source>
        <strain evidence="3">Wuxi-XJTLU</strain>
    </source>
</reference>
<dbReference type="Pfam" id="PF17408">
    <property type="entry name" value="MCD_N"/>
    <property type="match status" value="1"/>
</dbReference>
<dbReference type="EMBL" id="MNPL01009689">
    <property type="protein sequence ID" value="OQR73584.1"/>
    <property type="molecule type" value="Genomic_DNA"/>
</dbReference>
<dbReference type="InParanoid" id="A0A1V9XJ64"/>
<comment type="caution">
    <text evidence="3">The sequence shown here is derived from an EMBL/GenBank/DDBJ whole genome shotgun (WGS) entry which is preliminary data.</text>
</comment>
<dbReference type="InterPro" id="IPR042303">
    <property type="entry name" value="Malonyl_CoA_deC_C_sf"/>
</dbReference>
<dbReference type="PANTHER" id="PTHR28641:SF1">
    <property type="entry name" value="MALONYL-COA DECARBOXYLASE, MITOCHONDRIAL"/>
    <property type="match status" value="1"/>
</dbReference>
<dbReference type="Pfam" id="PF05292">
    <property type="entry name" value="MCD"/>
    <property type="match status" value="1"/>
</dbReference>
<feature type="domain" description="Malonyl-CoA decarboxylase N-terminal" evidence="2">
    <location>
        <begin position="96"/>
        <end position="192"/>
    </location>
</feature>
<keyword evidence="4" id="KW-1185">Reference proteome</keyword>
<evidence type="ECO:0000259" key="2">
    <source>
        <dbReference type="Pfam" id="PF17408"/>
    </source>
</evidence>
<gene>
    <name evidence="3" type="ORF">BIW11_09642</name>
</gene>
<dbReference type="GO" id="GO:0005782">
    <property type="term" value="C:peroxisomal matrix"/>
    <property type="evidence" value="ECO:0007669"/>
    <property type="project" value="TreeGrafter"/>
</dbReference>
<sequence length="513" mass="58471">MMASNWCADNCDKTSLSGDAYRTNVVYRTLHTKSLFSGGMSRTVTASVEQLLRETLDSAKDPRHQNSEPVHELCRRYLTLNEDAKFAFLQKLAQDFDVDHKQVLTSAQHYIDHVSKTTQEIPSVRLEEKLRAALTPRYMELFQQIGKLEGGVKFLVDLRGHMMDVINKSNAADASAVRAMSGQLKELLSIWFSAGLMKVERITWQSPCHMLQKISEYEAVHPVRGWVDLKRRVGSYRRCFVFCHSSMPNEPVVVLHTALMQHIADSIKDIVRHQRSSESMDALQTSSSVATSVEDLEDPSQVKAAIFYSITSTQKGLSGIELGKHLIKNAVRDLQMEHPNLKTFSTLSPIPGFREWLLNDLVQVTRGSRSCLLTSKELTDITDEKNHEEALAMIYDMIRSNMWYKNEVLRERLRKPLMKLCAQYLYVEKHRGLALNGVANFHLKNGAVLWRINWLSDTSQRGLANSCSLMVNYRYFLDQIDQNSKQYCTQGIISASEQVHDLLEAQTVRPSQL</sequence>
<dbReference type="GO" id="GO:0050080">
    <property type="term" value="F:malonyl-CoA decarboxylase activity"/>
    <property type="evidence" value="ECO:0007669"/>
    <property type="project" value="InterPro"/>
</dbReference>
<evidence type="ECO:0000313" key="3">
    <source>
        <dbReference type="EMBL" id="OQR73584.1"/>
    </source>
</evidence>
<dbReference type="InterPro" id="IPR007956">
    <property type="entry name" value="Malonyl_CoA_deC_C"/>
</dbReference>
<dbReference type="STRING" id="418985.A0A1V9XJ64"/>
<dbReference type="Gene3D" id="1.20.140.90">
    <property type="entry name" value="Malonyl-CoA decarboxylase, oligemerization domain"/>
    <property type="match status" value="1"/>
</dbReference>
<dbReference type="GO" id="GO:0006633">
    <property type="term" value="P:fatty acid biosynthetic process"/>
    <property type="evidence" value="ECO:0007669"/>
    <property type="project" value="InterPro"/>
</dbReference>
<dbReference type="GO" id="GO:0006085">
    <property type="term" value="P:acetyl-CoA biosynthetic process"/>
    <property type="evidence" value="ECO:0007669"/>
    <property type="project" value="TreeGrafter"/>
</dbReference>
<dbReference type="OrthoDB" id="426718at2759"/>
<evidence type="ECO:0000313" key="4">
    <source>
        <dbReference type="Proteomes" id="UP000192247"/>
    </source>
</evidence>
<dbReference type="GO" id="GO:0005759">
    <property type="term" value="C:mitochondrial matrix"/>
    <property type="evidence" value="ECO:0007669"/>
    <property type="project" value="TreeGrafter"/>
</dbReference>